<gene>
    <name evidence="2" type="ORF">AFUS01_LOCUS43119</name>
</gene>
<comment type="caution">
    <text evidence="2">The sequence shown here is derived from an EMBL/GenBank/DDBJ whole genome shotgun (WGS) entry which is preliminary data.</text>
</comment>
<dbReference type="Proteomes" id="UP000708208">
    <property type="component" value="Unassembled WGS sequence"/>
</dbReference>
<evidence type="ECO:0000313" key="3">
    <source>
        <dbReference type="Proteomes" id="UP000708208"/>
    </source>
</evidence>
<protein>
    <recommendedName>
        <fullName evidence="1">F-box domain-containing protein</fullName>
    </recommendedName>
</protein>
<organism evidence="2 3">
    <name type="scientific">Allacma fusca</name>
    <dbReference type="NCBI Taxonomy" id="39272"/>
    <lineage>
        <taxon>Eukaryota</taxon>
        <taxon>Metazoa</taxon>
        <taxon>Ecdysozoa</taxon>
        <taxon>Arthropoda</taxon>
        <taxon>Hexapoda</taxon>
        <taxon>Collembola</taxon>
        <taxon>Symphypleona</taxon>
        <taxon>Sminthuridae</taxon>
        <taxon>Allacma</taxon>
    </lineage>
</organism>
<dbReference type="EMBL" id="CAJVCH010569908">
    <property type="protein sequence ID" value="CAG7833506.1"/>
    <property type="molecule type" value="Genomic_DNA"/>
</dbReference>
<dbReference type="AlphaFoldDB" id="A0A8J2Q4N4"/>
<dbReference type="InterPro" id="IPR001810">
    <property type="entry name" value="F-box_dom"/>
</dbReference>
<sequence>MDQISETVEESIITANDLILKRILHFTAFPDLLTCRLVSTRWKHLSQFVLLQERKCFAKIGSDKPCQQLVRLNEFLQDSEGTPPFNGLSMGHSYHFVDHCLQDIKLLRTIYSAVLEHCPIRYLNVHLDQYTDCLAMQFIKILVEERGAEIQELSVSTTDFEFPFLLDFFSNTKKDMGKWLPNLISLELKTEQDGQLLQEMVAVAPNLQSHNLASCFEFSKLQPKLESLWISSRDYHGGSDNDTYVPELCSTLLNSSSASLNYLDIDHLDLVLLVSKTQFCLETLSSLNVDFNLGLDRYLGYFSISRINFQELFPNLKMIKISTSKDPYSVRDLKSIPESFKNSDSFYSSQSVVNVQIRGTPFRPVSLSARIPLARVFPNVKHVGIKYSSDITSYLEYVLPAWPDLESLQITANEYPKNLTNLDRIFCGTSEEESFHLQSWESKEPGCLQNYQIVPLKRSLLHSKYLKSLKIRVCHNDSCPLNTRSSQVLLSAVSGHLVFSRIPHLRLEIMRSLCGGGENGMCYFTFNDLHPFAKLSTDSDSNYP</sequence>
<proteinExistence type="predicted"/>
<name>A0A8J2Q4N4_9HEXA</name>
<dbReference type="Pfam" id="PF00646">
    <property type="entry name" value="F-box"/>
    <property type="match status" value="1"/>
</dbReference>
<accession>A0A8J2Q4N4</accession>
<evidence type="ECO:0000259" key="1">
    <source>
        <dbReference type="Pfam" id="PF00646"/>
    </source>
</evidence>
<feature type="domain" description="F-box" evidence="1">
    <location>
        <begin position="18"/>
        <end position="46"/>
    </location>
</feature>
<evidence type="ECO:0000313" key="2">
    <source>
        <dbReference type="EMBL" id="CAG7833506.1"/>
    </source>
</evidence>
<keyword evidence="3" id="KW-1185">Reference proteome</keyword>
<reference evidence="2" key="1">
    <citation type="submission" date="2021-06" db="EMBL/GenBank/DDBJ databases">
        <authorList>
            <person name="Hodson N. C."/>
            <person name="Mongue J. A."/>
            <person name="Jaron S. K."/>
        </authorList>
    </citation>
    <scope>NUCLEOTIDE SEQUENCE</scope>
</reference>